<dbReference type="EMBL" id="KN834815">
    <property type="protein sequence ID" value="KIK54503.1"/>
    <property type="molecule type" value="Genomic_DNA"/>
</dbReference>
<accession>A0A0D0CHY3</accession>
<evidence type="ECO:0000313" key="3">
    <source>
        <dbReference type="Proteomes" id="UP000053593"/>
    </source>
</evidence>
<proteinExistence type="predicted"/>
<feature type="region of interest" description="Disordered" evidence="1">
    <location>
        <begin position="1"/>
        <end position="20"/>
    </location>
</feature>
<gene>
    <name evidence="2" type="ORF">GYMLUDRAFT_249436</name>
</gene>
<dbReference type="AlphaFoldDB" id="A0A0D0CHY3"/>
<protein>
    <submittedName>
        <fullName evidence="2">Uncharacterized protein</fullName>
    </submittedName>
</protein>
<evidence type="ECO:0000313" key="2">
    <source>
        <dbReference type="EMBL" id="KIK54503.1"/>
    </source>
</evidence>
<organism evidence="2 3">
    <name type="scientific">Collybiopsis luxurians FD-317 M1</name>
    <dbReference type="NCBI Taxonomy" id="944289"/>
    <lineage>
        <taxon>Eukaryota</taxon>
        <taxon>Fungi</taxon>
        <taxon>Dikarya</taxon>
        <taxon>Basidiomycota</taxon>
        <taxon>Agaricomycotina</taxon>
        <taxon>Agaricomycetes</taxon>
        <taxon>Agaricomycetidae</taxon>
        <taxon>Agaricales</taxon>
        <taxon>Marasmiineae</taxon>
        <taxon>Omphalotaceae</taxon>
        <taxon>Collybiopsis</taxon>
        <taxon>Collybiopsis luxurians</taxon>
    </lineage>
</organism>
<dbReference type="Proteomes" id="UP000053593">
    <property type="component" value="Unassembled WGS sequence"/>
</dbReference>
<sequence>MPVTPVADSDESARGLTAPTSPALGASKMVKFALRRTTGLSVVNTFQSDMEAARLPRPSTAVTAFDFGSRKHQKASPPTSFSSEAQMLSTYPSGLDVGYGSAPGYERMLEHVGSPMSYQEDIYGRNGYGSAPGYERMLEHVGSPMSHQEIVTTQESAAKGSLDNNGIPPELEGNAHNNNECNFGLEKHQGCQADPLQDSNMDLGNNGDNAEYVFTWTENPDTTIKASKAIVNPHH</sequence>
<reference evidence="2 3" key="1">
    <citation type="submission" date="2014-04" db="EMBL/GenBank/DDBJ databases">
        <title>Evolutionary Origins and Diversification of the Mycorrhizal Mutualists.</title>
        <authorList>
            <consortium name="DOE Joint Genome Institute"/>
            <consortium name="Mycorrhizal Genomics Consortium"/>
            <person name="Kohler A."/>
            <person name="Kuo A."/>
            <person name="Nagy L.G."/>
            <person name="Floudas D."/>
            <person name="Copeland A."/>
            <person name="Barry K.W."/>
            <person name="Cichocki N."/>
            <person name="Veneault-Fourrey C."/>
            <person name="LaButti K."/>
            <person name="Lindquist E.A."/>
            <person name="Lipzen A."/>
            <person name="Lundell T."/>
            <person name="Morin E."/>
            <person name="Murat C."/>
            <person name="Riley R."/>
            <person name="Ohm R."/>
            <person name="Sun H."/>
            <person name="Tunlid A."/>
            <person name="Henrissat B."/>
            <person name="Grigoriev I.V."/>
            <person name="Hibbett D.S."/>
            <person name="Martin F."/>
        </authorList>
    </citation>
    <scope>NUCLEOTIDE SEQUENCE [LARGE SCALE GENOMIC DNA]</scope>
    <source>
        <strain evidence="2 3">FD-317 M1</strain>
    </source>
</reference>
<keyword evidence="3" id="KW-1185">Reference proteome</keyword>
<evidence type="ECO:0000256" key="1">
    <source>
        <dbReference type="SAM" id="MobiDB-lite"/>
    </source>
</evidence>
<name>A0A0D0CHY3_9AGAR</name>
<dbReference type="HOGENOM" id="CLU_1180338_0_0_1"/>